<keyword evidence="2" id="KW-0539">Nucleus</keyword>
<dbReference type="EMBL" id="AMZH03008158">
    <property type="protein sequence ID" value="RRT59556.1"/>
    <property type="molecule type" value="Genomic_DNA"/>
</dbReference>
<proteinExistence type="predicted"/>
<dbReference type="Pfam" id="PF03790">
    <property type="entry name" value="KNOX1"/>
    <property type="match status" value="1"/>
</dbReference>
<protein>
    <recommendedName>
        <fullName evidence="4">KNOX1 domain-containing protein</fullName>
    </recommendedName>
</protein>
<accession>A0A426Z6H1</accession>
<feature type="region of interest" description="Disordered" evidence="3">
    <location>
        <begin position="1"/>
        <end position="26"/>
    </location>
</feature>
<comment type="caution">
    <text evidence="5">The sequence shown here is derived from an EMBL/GenBank/DDBJ whole genome shotgun (WGS) entry which is preliminary data.</text>
</comment>
<dbReference type="AlphaFoldDB" id="A0A426Z6H1"/>
<evidence type="ECO:0000256" key="3">
    <source>
        <dbReference type="SAM" id="MobiDB-lite"/>
    </source>
</evidence>
<evidence type="ECO:0000259" key="4">
    <source>
        <dbReference type="SMART" id="SM01255"/>
    </source>
</evidence>
<evidence type="ECO:0000256" key="2">
    <source>
        <dbReference type="ARBA" id="ARBA00023242"/>
    </source>
</evidence>
<dbReference type="InterPro" id="IPR005540">
    <property type="entry name" value="KNOX1"/>
</dbReference>
<dbReference type="GO" id="GO:0005634">
    <property type="term" value="C:nucleus"/>
    <property type="evidence" value="ECO:0007669"/>
    <property type="project" value="UniProtKB-SubCell"/>
</dbReference>
<dbReference type="SMART" id="SM01255">
    <property type="entry name" value="KNOX1"/>
    <property type="match status" value="1"/>
</dbReference>
<reference evidence="5 6" key="1">
    <citation type="journal article" date="2014" name="Agronomy (Basel)">
        <title>A Draft Genome Sequence for Ensete ventricosum, the Drought-Tolerant Tree Against Hunger.</title>
        <authorList>
            <person name="Harrison J."/>
            <person name="Moore K.A."/>
            <person name="Paszkiewicz K."/>
            <person name="Jones T."/>
            <person name="Grant M."/>
            <person name="Ambacheew D."/>
            <person name="Muzemil S."/>
            <person name="Studholme D.J."/>
        </authorList>
    </citation>
    <scope>NUCLEOTIDE SEQUENCE [LARGE SCALE GENOMIC DNA]</scope>
</reference>
<dbReference type="GO" id="GO:0003677">
    <property type="term" value="F:DNA binding"/>
    <property type="evidence" value="ECO:0007669"/>
    <property type="project" value="InterPro"/>
</dbReference>
<name>A0A426Z6H1_ENSVE</name>
<evidence type="ECO:0000256" key="1">
    <source>
        <dbReference type="ARBA" id="ARBA00004123"/>
    </source>
</evidence>
<gene>
    <name evidence="5" type="ORF">B296_00013024</name>
</gene>
<comment type="subcellular location">
    <subcellularLocation>
        <location evidence="1">Nucleus</location>
    </subcellularLocation>
</comment>
<organism evidence="5 6">
    <name type="scientific">Ensete ventricosum</name>
    <name type="common">Abyssinian banana</name>
    <name type="synonym">Musa ensete</name>
    <dbReference type="NCBI Taxonomy" id="4639"/>
    <lineage>
        <taxon>Eukaryota</taxon>
        <taxon>Viridiplantae</taxon>
        <taxon>Streptophyta</taxon>
        <taxon>Embryophyta</taxon>
        <taxon>Tracheophyta</taxon>
        <taxon>Spermatophyta</taxon>
        <taxon>Magnoliopsida</taxon>
        <taxon>Liliopsida</taxon>
        <taxon>Zingiberales</taxon>
        <taxon>Musaceae</taxon>
        <taxon>Ensete</taxon>
    </lineage>
</organism>
<evidence type="ECO:0000313" key="6">
    <source>
        <dbReference type="Proteomes" id="UP000287651"/>
    </source>
</evidence>
<feature type="domain" description="KNOX1" evidence="4">
    <location>
        <begin position="75"/>
        <end position="119"/>
    </location>
</feature>
<evidence type="ECO:0000313" key="5">
    <source>
        <dbReference type="EMBL" id="RRT59556.1"/>
    </source>
</evidence>
<dbReference type="Proteomes" id="UP000287651">
    <property type="component" value="Unassembled WGS sequence"/>
</dbReference>
<sequence>MEELSHLGGDFVSSTTTTTSAPPRPNAAVYGRNCYPTSAMLPYLQPGAGSSLQASLVRAVEGRGGQGEMCPSDAEDVRAKIMSHPQYSSLIGAYIDCQKVRSHNPNDPNVTTAAVESLRGCVNVRYGVGRKAEAAYSISIARLH</sequence>